<dbReference type="HOGENOM" id="CLU_2314675_0_0_10"/>
<reference evidence="2" key="1">
    <citation type="submission" date="2012-06" db="EMBL/GenBank/DDBJ databases">
        <title>The complete genome of Belliella baltica DSM 15883.</title>
        <authorList>
            <person name="Lucas S."/>
            <person name="Copeland A."/>
            <person name="Lapidus A."/>
            <person name="Goodwin L."/>
            <person name="Pitluck S."/>
            <person name="Peters L."/>
            <person name="Mikhailova N."/>
            <person name="Davenport K."/>
            <person name="Kyrpides N."/>
            <person name="Mavromatis K."/>
            <person name="Pagani I."/>
            <person name="Ivanova N."/>
            <person name="Ovchinnikova G."/>
            <person name="Zeytun A."/>
            <person name="Detter J.C."/>
            <person name="Han C."/>
            <person name="Land M."/>
            <person name="Hauser L."/>
            <person name="Markowitz V."/>
            <person name="Cheng J.-F."/>
            <person name="Hugenholtz P."/>
            <person name="Woyke T."/>
            <person name="Wu D."/>
            <person name="Tindall B."/>
            <person name="Pomrenke H."/>
            <person name="Brambilla E."/>
            <person name="Klenk H.-P."/>
            <person name="Eisen J.A."/>
        </authorList>
    </citation>
    <scope>NUCLEOTIDE SEQUENCE [LARGE SCALE GENOMIC DNA]</scope>
    <source>
        <strain evidence="2">DSM 15883 / CIP 108006 / LMG 21964 / BA134</strain>
    </source>
</reference>
<dbReference type="STRING" id="866536.Belba_2867"/>
<dbReference type="EMBL" id="CP003281">
    <property type="protein sequence ID" value="AFL85399.1"/>
    <property type="molecule type" value="Genomic_DNA"/>
</dbReference>
<evidence type="ECO:0000313" key="1">
    <source>
        <dbReference type="EMBL" id="AFL85399.1"/>
    </source>
</evidence>
<accession>I3Z831</accession>
<protein>
    <submittedName>
        <fullName evidence="1">Uncharacterized protein</fullName>
    </submittedName>
</protein>
<dbReference type="Proteomes" id="UP000006050">
    <property type="component" value="Chromosome"/>
</dbReference>
<sequence length="99" mass="11596">MNFIKNVFESCDEPSKVDDFKINCLFQESFVRAFITINDKIINLEINSEDILEIYTFIKNDESKPSNSNKLIFNVRSINDFSLSYSFDLEFDKECSETP</sequence>
<dbReference type="AlphaFoldDB" id="I3Z831"/>
<name>I3Z831_BELBD</name>
<dbReference type="KEGG" id="bbd:Belba_2867"/>
<evidence type="ECO:0000313" key="2">
    <source>
        <dbReference type="Proteomes" id="UP000006050"/>
    </source>
</evidence>
<gene>
    <name evidence="1" type="ordered locus">Belba_2867</name>
</gene>
<keyword evidence="2" id="KW-1185">Reference proteome</keyword>
<proteinExistence type="predicted"/>
<dbReference type="RefSeq" id="WP_014773349.1">
    <property type="nucleotide sequence ID" value="NC_018010.1"/>
</dbReference>
<organism evidence="1 2">
    <name type="scientific">Belliella baltica (strain DSM 15883 / CIP 108006 / LMG 21964 / BA134)</name>
    <dbReference type="NCBI Taxonomy" id="866536"/>
    <lineage>
        <taxon>Bacteria</taxon>
        <taxon>Pseudomonadati</taxon>
        <taxon>Bacteroidota</taxon>
        <taxon>Cytophagia</taxon>
        <taxon>Cytophagales</taxon>
        <taxon>Cyclobacteriaceae</taxon>
        <taxon>Belliella</taxon>
    </lineage>
</organism>